<dbReference type="Gene3D" id="3.30.70.270">
    <property type="match status" value="1"/>
</dbReference>
<proteinExistence type="predicted"/>
<dbReference type="CDD" id="cd01647">
    <property type="entry name" value="RT_LTR"/>
    <property type="match status" value="1"/>
</dbReference>
<dbReference type="Gene3D" id="3.10.10.10">
    <property type="entry name" value="HIV Type 1 Reverse Transcriptase, subunit A, domain 1"/>
    <property type="match status" value="1"/>
</dbReference>
<dbReference type="FunFam" id="3.30.70.270:FF:000003">
    <property type="entry name" value="Transposon Ty3-G Gag-Pol polyprotein"/>
    <property type="match status" value="1"/>
</dbReference>
<dbReference type="Pfam" id="PF08284">
    <property type="entry name" value="RVP_2"/>
    <property type="match status" value="1"/>
</dbReference>
<dbReference type="SUPFAM" id="SSF56672">
    <property type="entry name" value="DNA/RNA polymerases"/>
    <property type="match status" value="1"/>
</dbReference>
<dbReference type="PANTHER" id="PTHR24559:SF444">
    <property type="entry name" value="REVERSE TRANSCRIPTASE DOMAIN-CONTAINING PROTEIN"/>
    <property type="match status" value="1"/>
</dbReference>
<dbReference type="InterPro" id="IPR043502">
    <property type="entry name" value="DNA/RNA_pol_sf"/>
</dbReference>
<dbReference type="PANTHER" id="PTHR24559">
    <property type="entry name" value="TRANSPOSON TY3-I GAG-POL POLYPROTEIN"/>
    <property type="match status" value="1"/>
</dbReference>
<protein>
    <submittedName>
        <fullName evidence="3">Uncharacterized protein LOC120265175</fullName>
    </submittedName>
</protein>
<gene>
    <name evidence="3" type="primary">LOC120265175</name>
</gene>
<dbReference type="Proteomes" id="UP001515500">
    <property type="component" value="Chromosome 7"/>
</dbReference>
<dbReference type="InterPro" id="IPR053134">
    <property type="entry name" value="RNA-dir_DNA_polymerase"/>
</dbReference>
<sequence>MEFRSTGPQPFEGTINPDEVDQWVAKMEKAFAIMNCTPEEKLRFSIYMIQGLANDWYNGEIRIRQGKEFESWEELRKAFSGQSSRVIPAQKPQAPPEQRAGKVVSGQPSSSNNQKVGRPKTQGLVYALTQEDTHGSNAVVSGTLPVYSDYAYVLFDSGATHSFISSVFVWKHALLTVVLDYDLSVSMPVSDVLVIRKVCVNYPMVIDNHVLIADLHVMSMKDFDVILGYHQLKIKQEDVTISAFQTRNGHSEFLVMHFRLSNTPAAFMNLMNKTFKPFLDKFFVVFIDDILVYSRNQEEHKEHLRIMLGTLRERKLFTKFSKCEFWLDRVVFLGHVITKDGISVDPTKIEAVVE</sequence>
<dbReference type="InterPro" id="IPR043128">
    <property type="entry name" value="Rev_trsase/Diguanyl_cyclase"/>
</dbReference>
<feature type="compositionally biased region" description="Polar residues" evidence="1">
    <location>
        <begin position="106"/>
        <end position="115"/>
    </location>
</feature>
<dbReference type="RefSeq" id="XP_039128997.1">
    <property type="nucleotide sequence ID" value="XM_039273063.1"/>
</dbReference>
<accession>A0AB40BQN7</accession>
<keyword evidence="2" id="KW-1185">Reference proteome</keyword>
<dbReference type="GeneID" id="120265175"/>
<reference evidence="3" key="1">
    <citation type="submission" date="2025-08" db="UniProtKB">
        <authorList>
            <consortium name="RefSeq"/>
        </authorList>
    </citation>
    <scope>IDENTIFICATION</scope>
</reference>
<evidence type="ECO:0000313" key="3">
    <source>
        <dbReference type="RefSeq" id="XP_039128997.1"/>
    </source>
</evidence>
<evidence type="ECO:0000313" key="2">
    <source>
        <dbReference type="Proteomes" id="UP001515500"/>
    </source>
</evidence>
<evidence type="ECO:0000256" key="1">
    <source>
        <dbReference type="SAM" id="MobiDB-lite"/>
    </source>
</evidence>
<feature type="region of interest" description="Disordered" evidence="1">
    <location>
        <begin position="85"/>
        <end position="118"/>
    </location>
</feature>
<organism evidence="2 3">
    <name type="scientific">Dioscorea cayennensis subsp. rotundata</name>
    <name type="common">White Guinea yam</name>
    <name type="synonym">Dioscorea rotundata</name>
    <dbReference type="NCBI Taxonomy" id="55577"/>
    <lineage>
        <taxon>Eukaryota</taxon>
        <taxon>Viridiplantae</taxon>
        <taxon>Streptophyta</taxon>
        <taxon>Embryophyta</taxon>
        <taxon>Tracheophyta</taxon>
        <taxon>Spermatophyta</taxon>
        <taxon>Magnoliopsida</taxon>
        <taxon>Liliopsida</taxon>
        <taxon>Dioscoreales</taxon>
        <taxon>Dioscoreaceae</taxon>
        <taxon>Dioscorea</taxon>
    </lineage>
</organism>
<dbReference type="CDD" id="cd00303">
    <property type="entry name" value="retropepsin_like"/>
    <property type="match status" value="1"/>
</dbReference>
<dbReference type="AlphaFoldDB" id="A0AB40BQN7"/>
<name>A0AB40BQN7_DIOCR</name>